<dbReference type="AlphaFoldDB" id="A0A4R5PJL6"/>
<feature type="domain" description="AB hydrolase-1" evidence="1">
    <location>
        <begin position="65"/>
        <end position="298"/>
    </location>
</feature>
<evidence type="ECO:0000313" key="3">
    <source>
        <dbReference type="Proteomes" id="UP000295131"/>
    </source>
</evidence>
<proteinExistence type="predicted"/>
<dbReference type="Proteomes" id="UP000295131">
    <property type="component" value="Unassembled WGS sequence"/>
</dbReference>
<keyword evidence="3" id="KW-1185">Reference proteome</keyword>
<dbReference type="GO" id="GO:0016787">
    <property type="term" value="F:hydrolase activity"/>
    <property type="evidence" value="ECO:0007669"/>
    <property type="project" value="UniProtKB-KW"/>
</dbReference>
<organism evidence="2 3">
    <name type="scientific">Pseudohoeflea suaedae</name>
    <dbReference type="NCBI Taxonomy" id="877384"/>
    <lineage>
        <taxon>Bacteria</taxon>
        <taxon>Pseudomonadati</taxon>
        <taxon>Pseudomonadota</taxon>
        <taxon>Alphaproteobacteria</taxon>
        <taxon>Hyphomicrobiales</taxon>
        <taxon>Rhizobiaceae</taxon>
        <taxon>Pseudohoeflea</taxon>
    </lineage>
</organism>
<dbReference type="OrthoDB" id="9815441at2"/>
<dbReference type="Gene3D" id="3.40.50.1820">
    <property type="entry name" value="alpha/beta hydrolase"/>
    <property type="match status" value="1"/>
</dbReference>
<protein>
    <submittedName>
        <fullName evidence="2">Alpha/beta hydrolase</fullName>
    </submittedName>
</protein>
<dbReference type="PRINTS" id="PR00111">
    <property type="entry name" value="ABHYDROLASE"/>
</dbReference>
<name>A0A4R5PJL6_9HYPH</name>
<sequence>MFRVFMTSLLVLLAAILLAGFSFTYIKARGISERYPPLGTFSEADGIRMHAVHIPAGETADLPPLIFIHGASGNLRDQYEAFAARLQGRAEMLFIDRPGHGWSERDGQAYDTPGGQARAIAATMKNYGIERGIMIGHSYGGSVIASFALAHPEMTQGLLFLSPATHPWPGGVAWYNDLASVPVIGRFFAETLTLPAGLNMVKTGVACVFAPNPVPDGYIEKTGAEMVLRPTEFRANARDLTQLNAYLREVAPRYTEINAPTVVITGDSDDVVAPEIHSAGLKREIDGAELVTVRNLGHKPDYIANDLSIAAIEKLGGVDRDLQALAENVSQRIAENDVRCD</sequence>
<dbReference type="InterPro" id="IPR029058">
    <property type="entry name" value="AB_hydrolase_fold"/>
</dbReference>
<comment type="caution">
    <text evidence="2">The sequence shown here is derived from an EMBL/GenBank/DDBJ whole genome shotgun (WGS) entry which is preliminary data.</text>
</comment>
<reference evidence="2 3" key="1">
    <citation type="journal article" date="2013" name="Int. J. Syst. Evol. Microbiol.">
        <title>Hoeflea suaedae sp. nov., an endophytic bacterium isolated from the root of the halophyte Suaeda maritima.</title>
        <authorList>
            <person name="Chung E.J."/>
            <person name="Park J.A."/>
            <person name="Pramanik P."/>
            <person name="Bibi F."/>
            <person name="Jeon C.O."/>
            <person name="Chung Y.R."/>
        </authorList>
    </citation>
    <scope>NUCLEOTIDE SEQUENCE [LARGE SCALE GENOMIC DNA]</scope>
    <source>
        <strain evidence="2 3">YC6898</strain>
    </source>
</reference>
<evidence type="ECO:0000259" key="1">
    <source>
        <dbReference type="Pfam" id="PF12697"/>
    </source>
</evidence>
<dbReference type="Pfam" id="PF12697">
    <property type="entry name" value="Abhydrolase_6"/>
    <property type="match status" value="1"/>
</dbReference>
<keyword evidence="2" id="KW-0378">Hydrolase</keyword>
<gene>
    <name evidence="2" type="ORF">E2A64_11140</name>
</gene>
<dbReference type="SUPFAM" id="SSF53474">
    <property type="entry name" value="alpha/beta-Hydrolases"/>
    <property type="match status" value="1"/>
</dbReference>
<dbReference type="EMBL" id="SMSI01000002">
    <property type="protein sequence ID" value="TDH35867.1"/>
    <property type="molecule type" value="Genomic_DNA"/>
</dbReference>
<dbReference type="InterPro" id="IPR000073">
    <property type="entry name" value="AB_hydrolase_1"/>
</dbReference>
<dbReference type="InterPro" id="IPR050266">
    <property type="entry name" value="AB_hydrolase_sf"/>
</dbReference>
<evidence type="ECO:0000313" key="2">
    <source>
        <dbReference type="EMBL" id="TDH35867.1"/>
    </source>
</evidence>
<accession>A0A4R5PJL6</accession>
<dbReference type="PANTHER" id="PTHR43798">
    <property type="entry name" value="MONOACYLGLYCEROL LIPASE"/>
    <property type="match status" value="1"/>
</dbReference>